<dbReference type="Proteomes" id="UP000663829">
    <property type="component" value="Unassembled WGS sequence"/>
</dbReference>
<comment type="caution">
    <text evidence="2">The sequence shown here is derived from an EMBL/GenBank/DDBJ whole genome shotgun (WGS) entry which is preliminary data.</text>
</comment>
<reference evidence="2" key="1">
    <citation type="submission" date="2021-02" db="EMBL/GenBank/DDBJ databases">
        <authorList>
            <person name="Nowell W R."/>
        </authorList>
    </citation>
    <scope>NUCLEOTIDE SEQUENCE</scope>
</reference>
<dbReference type="AlphaFoldDB" id="A0A815RHY1"/>
<evidence type="ECO:0000313" key="3">
    <source>
        <dbReference type="EMBL" id="CAF1536461.1"/>
    </source>
</evidence>
<proteinExistence type="predicted"/>
<organism evidence="2 6">
    <name type="scientific">Didymodactylos carnosus</name>
    <dbReference type="NCBI Taxonomy" id="1234261"/>
    <lineage>
        <taxon>Eukaryota</taxon>
        <taxon>Metazoa</taxon>
        <taxon>Spiralia</taxon>
        <taxon>Gnathifera</taxon>
        <taxon>Rotifera</taxon>
        <taxon>Eurotatoria</taxon>
        <taxon>Bdelloidea</taxon>
        <taxon>Philodinida</taxon>
        <taxon>Philodinidae</taxon>
        <taxon>Didymodactylos</taxon>
    </lineage>
</organism>
<keyword evidence="6" id="KW-1185">Reference proteome</keyword>
<dbReference type="Pfam" id="PF12621">
    <property type="entry name" value="PHM7_ext"/>
    <property type="match status" value="1"/>
</dbReference>
<gene>
    <name evidence="2" type="ORF">GPM918_LOCUS35702</name>
    <name evidence="3" type="ORF">OVA965_LOCUS38536</name>
    <name evidence="5" type="ORF">SRO942_LOCUS36423</name>
    <name evidence="4" type="ORF">TMI583_LOCUS39732</name>
</gene>
<sequence>MEILLAGLFFLAQNESKLQSAIAEGVLMCILIAITIGVQFTMTSSFDPLTYYLPVDAEEFSQMEISSFRKTAWETVINVLNSSRATDSTDAVSNINVAVNESYDNTMENAYLHPAMRDPKPTIWIAQDNLGIAVDEVRRTRASGLDILMSTEGARFNEKKNIEVDGLPPDYAEKIDQNVVLARF</sequence>
<dbReference type="Proteomes" id="UP000677228">
    <property type="component" value="Unassembled WGS sequence"/>
</dbReference>
<dbReference type="OrthoDB" id="1076608at2759"/>
<feature type="domain" description="10TM putative phosphate transporter extracellular tail" evidence="1">
    <location>
        <begin position="101"/>
        <end position="170"/>
    </location>
</feature>
<evidence type="ECO:0000313" key="6">
    <source>
        <dbReference type="Proteomes" id="UP000663829"/>
    </source>
</evidence>
<dbReference type="Proteomes" id="UP000681722">
    <property type="component" value="Unassembled WGS sequence"/>
</dbReference>
<evidence type="ECO:0000313" key="2">
    <source>
        <dbReference type="EMBL" id="CAF1477585.1"/>
    </source>
</evidence>
<dbReference type="EMBL" id="CAJOBA010060477">
    <property type="protein sequence ID" value="CAF4324152.1"/>
    <property type="molecule type" value="Genomic_DNA"/>
</dbReference>
<dbReference type="EMBL" id="CAJNOK010038190">
    <property type="protein sequence ID" value="CAF1536461.1"/>
    <property type="molecule type" value="Genomic_DNA"/>
</dbReference>
<name>A0A815RHY1_9BILA</name>
<dbReference type="InterPro" id="IPR022257">
    <property type="entry name" value="PHM7_ext"/>
</dbReference>
<evidence type="ECO:0000259" key="1">
    <source>
        <dbReference type="Pfam" id="PF12621"/>
    </source>
</evidence>
<dbReference type="Proteomes" id="UP000682733">
    <property type="component" value="Unassembled WGS sequence"/>
</dbReference>
<evidence type="ECO:0000313" key="5">
    <source>
        <dbReference type="EMBL" id="CAF4343378.1"/>
    </source>
</evidence>
<evidence type="ECO:0000313" key="4">
    <source>
        <dbReference type="EMBL" id="CAF4324152.1"/>
    </source>
</evidence>
<dbReference type="EMBL" id="CAJOBC010086385">
    <property type="protein sequence ID" value="CAF4343378.1"/>
    <property type="molecule type" value="Genomic_DNA"/>
</dbReference>
<accession>A0A815RHY1</accession>
<protein>
    <recommendedName>
        <fullName evidence="1">10TM putative phosphate transporter extracellular tail domain-containing protein</fullName>
    </recommendedName>
</protein>
<dbReference type="EMBL" id="CAJNOQ010020908">
    <property type="protein sequence ID" value="CAF1477585.1"/>
    <property type="molecule type" value="Genomic_DNA"/>
</dbReference>